<evidence type="ECO:0000313" key="2">
    <source>
        <dbReference type="Proteomes" id="UP000311919"/>
    </source>
</evidence>
<gene>
    <name evidence="1" type="ORF">EWB00_003330</name>
</gene>
<dbReference type="EMBL" id="SKCS01000206">
    <property type="protein sequence ID" value="TNN12876.1"/>
    <property type="molecule type" value="Genomic_DNA"/>
</dbReference>
<proteinExistence type="predicted"/>
<sequence length="64" mass="7212">MHALHFSRAISRIELSITLDISTGNQPMNWKSALFNKFSELYNSTAEKTCDLTVSLPVVSLNNR</sequence>
<name>A0A4Z2D8W1_SCHJA</name>
<organism evidence="1 2">
    <name type="scientific">Schistosoma japonicum</name>
    <name type="common">Blood fluke</name>
    <dbReference type="NCBI Taxonomy" id="6182"/>
    <lineage>
        <taxon>Eukaryota</taxon>
        <taxon>Metazoa</taxon>
        <taxon>Spiralia</taxon>
        <taxon>Lophotrochozoa</taxon>
        <taxon>Platyhelminthes</taxon>
        <taxon>Trematoda</taxon>
        <taxon>Digenea</taxon>
        <taxon>Strigeidida</taxon>
        <taxon>Schistosomatoidea</taxon>
        <taxon>Schistosomatidae</taxon>
        <taxon>Schistosoma</taxon>
    </lineage>
</organism>
<dbReference type="OrthoDB" id="6259312at2759"/>
<dbReference type="AlphaFoldDB" id="A0A4Z2D8W1"/>
<protein>
    <submittedName>
        <fullName evidence="1">Uncharacterized protein</fullName>
    </submittedName>
</protein>
<reference evidence="1 2" key="1">
    <citation type="submission" date="2019-03" db="EMBL/GenBank/DDBJ databases">
        <title>An improved genome assembly of the fluke Schistosoma japonicum.</title>
        <authorList>
            <person name="Hu W."/>
            <person name="Luo F."/>
            <person name="Yin M."/>
            <person name="Mo X."/>
            <person name="Sun C."/>
            <person name="Wu Q."/>
            <person name="Zhu B."/>
            <person name="Xiang M."/>
            <person name="Wang J."/>
            <person name="Wang Y."/>
            <person name="Zhang T."/>
            <person name="Xu B."/>
            <person name="Zheng H."/>
            <person name="Feng Z."/>
        </authorList>
    </citation>
    <scope>NUCLEOTIDE SEQUENCE [LARGE SCALE GENOMIC DNA]</scope>
    <source>
        <strain evidence="1">HuSjv2</strain>
        <tissue evidence="1">Worms</tissue>
    </source>
</reference>
<evidence type="ECO:0000313" key="1">
    <source>
        <dbReference type="EMBL" id="TNN12876.1"/>
    </source>
</evidence>
<dbReference type="Proteomes" id="UP000311919">
    <property type="component" value="Unassembled WGS sequence"/>
</dbReference>
<comment type="caution">
    <text evidence="1">The sequence shown here is derived from an EMBL/GenBank/DDBJ whole genome shotgun (WGS) entry which is preliminary data.</text>
</comment>
<accession>A0A4Z2D8W1</accession>
<keyword evidence="2" id="KW-1185">Reference proteome</keyword>